<dbReference type="GO" id="GO:0003677">
    <property type="term" value="F:DNA binding"/>
    <property type="evidence" value="ECO:0007669"/>
    <property type="project" value="InterPro"/>
</dbReference>
<dbReference type="EC" id="2.1.1.72" evidence="4"/>
<evidence type="ECO:0000259" key="3">
    <source>
        <dbReference type="Pfam" id="PF01555"/>
    </source>
</evidence>
<organism evidence="4 5">
    <name type="scientific">Campylobacter geochelonis</name>
    <dbReference type="NCBI Taxonomy" id="1780362"/>
    <lineage>
        <taxon>Bacteria</taxon>
        <taxon>Pseudomonadati</taxon>
        <taxon>Campylobacterota</taxon>
        <taxon>Epsilonproteobacteria</taxon>
        <taxon>Campylobacterales</taxon>
        <taxon>Campylobacteraceae</taxon>
        <taxon>Campylobacter</taxon>
    </lineage>
</organism>
<name>A0A128ECY6_9BACT</name>
<dbReference type="PRINTS" id="PR00508">
    <property type="entry name" value="S21N4MTFRASE"/>
</dbReference>
<dbReference type="InterPro" id="IPR029063">
    <property type="entry name" value="SAM-dependent_MTases_sf"/>
</dbReference>
<evidence type="ECO:0000313" key="5">
    <source>
        <dbReference type="Proteomes" id="UP000069632"/>
    </source>
</evidence>
<dbReference type="Gene3D" id="3.40.50.150">
    <property type="entry name" value="Vaccinia Virus protein VP39"/>
    <property type="match status" value="1"/>
</dbReference>
<keyword evidence="2 4" id="KW-0808">Transferase</keyword>
<gene>
    <name evidence="4" type="primary">mboIIM_1</name>
    <name evidence="4" type="ORF">ERS672216_00314</name>
</gene>
<dbReference type="GO" id="GO:0009007">
    <property type="term" value="F:site-specific DNA-methyltransferase (adenine-specific) activity"/>
    <property type="evidence" value="ECO:0007669"/>
    <property type="project" value="UniProtKB-EC"/>
</dbReference>
<dbReference type="EMBL" id="FIZP01000001">
    <property type="protein sequence ID" value="CZE46337.1"/>
    <property type="molecule type" value="Genomic_DNA"/>
</dbReference>
<dbReference type="GO" id="GO:0008170">
    <property type="term" value="F:N-methyltransferase activity"/>
    <property type="evidence" value="ECO:0007669"/>
    <property type="project" value="InterPro"/>
</dbReference>
<proteinExistence type="predicted"/>
<protein>
    <submittedName>
        <fullName evidence="4">Modification methylase MboII</fullName>
        <ecNumber evidence="4">2.1.1.72</ecNumber>
    </submittedName>
</protein>
<dbReference type="Pfam" id="PF01555">
    <property type="entry name" value="N6_N4_Mtase"/>
    <property type="match status" value="1"/>
</dbReference>
<sequence length="121" mass="14384">MVNDLNLYDWKELDIDVNSLWLINERDKSGKHANVYHGNFIPQIPYQLISRYTKKDEIVLDTFLGSGTTLYECEKLDRKFIGFDINPKMIDYVNLQMNDSDKNKFDIFECDVRNKDKFSNF</sequence>
<keyword evidence="5" id="KW-1185">Reference proteome</keyword>
<dbReference type="InterPro" id="IPR002941">
    <property type="entry name" value="DNA_methylase_N4/N6"/>
</dbReference>
<dbReference type="InterPro" id="IPR001091">
    <property type="entry name" value="RM_Methyltransferase"/>
</dbReference>
<dbReference type="RefSeq" id="WP_075539941.1">
    <property type="nucleotide sequence ID" value="NZ_CP053844.1"/>
</dbReference>
<dbReference type="OrthoDB" id="8901552at2"/>
<dbReference type="AlphaFoldDB" id="A0A128ECY6"/>
<evidence type="ECO:0000313" key="4">
    <source>
        <dbReference type="EMBL" id="CZE46337.1"/>
    </source>
</evidence>
<evidence type="ECO:0000256" key="1">
    <source>
        <dbReference type="ARBA" id="ARBA00022603"/>
    </source>
</evidence>
<feature type="domain" description="DNA methylase N-4/N-6" evidence="3">
    <location>
        <begin position="11"/>
        <end position="93"/>
    </location>
</feature>
<dbReference type="SUPFAM" id="SSF53335">
    <property type="entry name" value="S-adenosyl-L-methionine-dependent methyltransferases"/>
    <property type="match status" value="1"/>
</dbReference>
<dbReference type="GO" id="GO:0032259">
    <property type="term" value="P:methylation"/>
    <property type="evidence" value="ECO:0007669"/>
    <property type="project" value="UniProtKB-KW"/>
</dbReference>
<evidence type="ECO:0000256" key="2">
    <source>
        <dbReference type="ARBA" id="ARBA00022679"/>
    </source>
</evidence>
<dbReference type="Proteomes" id="UP000069632">
    <property type="component" value="Unassembled WGS sequence"/>
</dbReference>
<accession>A0A128ECY6</accession>
<keyword evidence="1 4" id="KW-0489">Methyltransferase</keyword>
<reference evidence="4 5" key="1">
    <citation type="submission" date="2016-02" db="EMBL/GenBank/DDBJ databases">
        <authorList>
            <consortium name="Pathogen Informatics"/>
        </authorList>
    </citation>
    <scope>NUCLEOTIDE SEQUENCE [LARGE SCALE GENOMIC DNA]</scope>
    <source>
        <strain evidence="4 5">RC20</strain>
    </source>
</reference>